<feature type="transmembrane region" description="Helical" evidence="7">
    <location>
        <begin position="205"/>
        <end position="223"/>
    </location>
</feature>
<dbReference type="InterPro" id="IPR049142">
    <property type="entry name" value="MS_channel_1st"/>
</dbReference>
<dbReference type="GO" id="GO:0008381">
    <property type="term" value="F:mechanosensitive monoatomic ion channel activity"/>
    <property type="evidence" value="ECO:0007669"/>
    <property type="project" value="UniProtKB-ARBA"/>
</dbReference>
<keyword evidence="3" id="KW-1003">Cell membrane</keyword>
<protein>
    <submittedName>
        <fullName evidence="11">MscS Mechanosensitive ion channel</fullName>
    </submittedName>
</protein>
<organism evidence="11 12">
    <name type="scientific">Nitratifractor salsuginis (strain DSM 16511 / JCM 12458 / E9I37-1)</name>
    <dbReference type="NCBI Taxonomy" id="749222"/>
    <lineage>
        <taxon>Bacteria</taxon>
        <taxon>Pseudomonadati</taxon>
        <taxon>Campylobacterota</taxon>
        <taxon>Epsilonproteobacteria</taxon>
        <taxon>Campylobacterales</taxon>
        <taxon>Sulfurovaceae</taxon>
        <taxon>Nitratifractor</taxon>
    </lineage>
</organism>
<proteinExistence type="inferred from homology"/>
<dbReference type="InterPro" id="IPR023408">
    <property type="entry name" value="MscS_beta-dom_sf"/>
</dbReference>
<keyword evidence="4 7" id="KW-0812">Transmembrane</keyword>
<dbReference type="OrthoDB" id="9775207at2"/>
<evidence type="ECO:0000259" key="10">
    <source>
        <dbReference type="Pfam" id="PF21088"/>
    </source>
</evidence>
<evidence type="ECO:0000313" key="12">
    <source>
        <dbReference type="Proteomes" id="UP000008633"/>
    </source>
</evidence>
<dbReference type="Gene3D" id="3.30.70.100">
    <property type="match status" value="1"/>
</dbReference>
<evidence type="ECO:0000259" key="9">
    <source>
        <dbReference type="Pfam" id="PF21082"/>
    </source>
</evidence>
<feature type="transmembrane region" description="Helical" evidence="7">
    <location>
        <begin position="57"/>
        <end position="78"/>
    </location>
</feature>
<evidence type="ECO:0000256" key="4">
    <source>
        <dbReference type="ARBA" id="ARBA00022692"/>
    </source>
</evidence>
<dbReference type="eggNOG" id="COG0668">
    <property type="taxonomic scope" value="Bacteria"/>
</dbReference>
<dbReference type="InterPro" id="IPR045042">
    <property type="entry name" value="YnaI-like"/>
</dbReference>
<evidence type="ECO:0000256" key="2">
    <source>
        <dbReference type="ARBA" id="ARBA00008017"/>
    </source>
</evidence>
<dbReference type="Gene3D" id="1.10.287.1260">
    <property type="match status" value="1"/>
</dbReference>
<sequence length="406" mass="46472">MAKISTVEQNASIAIQQVTQTSQELLKNIDRGFFQEVQPYINKLYTGPIGHYMAKTILGIPLGNILAAFLAFTFVILLRKILTRHITRFLLYLTHKTETQLDDIIVNELKRPIRFLFVIIAFDLAFQFLFLDNRYTQLFLSTLLIVDIYWVFYAFTPALQKFLDDYSDKNPHLSRELGEFLVRIIRFLIIFTGLVSVLYNFGINVSAFLASLGLGGLAFALAAKDTAANLFGSIALMLDQSIKIGEWIKVNGVEGIVEDIGMRTTKIRTFEKSFVVVPNSIVANTNIENFSRRGIRRIKMSIGLTYDTPGETIRQIAEEIREMLQTHPGIAHDQTLMVRFDRFNPSDLGIFIYTFTNTSDWEKYLEIREDINLKIMEIVEKNGTDFAFPSQSIYVEKLPDNQVTKQ</sequence>
<dbReference type="SUPFAM" id="SSF50182">
    <property type="entry name" value="Sm-like ribonucleoproteins"/>
    <property type="match status" value="1"/>
</dbReference>
<dbReference type="EMBL" id="CP002452">
    <property type="protein sequence ID" value="ADV45917.1"/>
    <property type="molecule type" value="Genomic_DNA"/>
</dbReference>
<evidence type="ECO:0000313" key="11">
    <source>
        <dbReference type="EMBL" id="ADV45917.1"/>
    </source>
</evidence>
<feature type="domain" description="Mechanosensitive ion channel MscS" evidence="8">
    <location>
        <begin position="225"/>
        <end position="292"/>
    </location>
</feature>
<dbReference type="AlphaFoldDB" id="E6X1I4"/>
<dbReference type="InterPro" id="IPR010920">
    <property type="entry name" value="LSM_dom_sf"/>
</dbReference>
<dbReference type="Gene3D" id="2.30.30.60">
    <property type="match status" value="1"/>
</dbReference>
<keyword evidence="5 7" id="KW-1133">Transmembrane helix</keyword>
<name>E6X1I4_NITSE</name>
<feature type="domain" description="Mechanosensitive ion channel transmembrane helices 2/3" evidence="10">
    <location>
        <begin position="184"/>
        <end position="224"/>
    </location>
</feature>
<feature type="transmembrane region" description="Helical" evidence="7">
    <location>
        <begin position="113"/>
        <end position="131"/>
    </location>
</feature>
<dbReference type="Pfam" id="PF21088">
    <property type="entry name" value="MS_channel_1st"/>
    <property type="match status" value="1"/>
</dbReference>
<dbReference type="PANTHER" id="PTHR43634">
    <property type="entry name" value="OW CONDUCTANCE MECHANOSENSITIVE CHANNEL"/>
    <property type="match status" value="1"/>
</dbReference>
<evidence type="ECO:0000256" key="5">
    <source>
        <dbReference type="ARBA" id="ARBA00022989"/>
    </source>
</evidence>
<dbReference type="GO" id="GO:0005886">
    <property type="term" value="C:plasma membrane"/>
    <property type="evidence" value="ECO:0007669"/>
    <property type="project" value="UniProtKB-SubCell"/>
</dbReference>
<comment type="subcellular location">
    <subcellularLocation>
        <location evidence="1">Cell membrane</location>
        <topology evidence="1">Multi-pass membrane protein</topology>
    </subcellularLocation>
</comment>
<evidence type="ECO:0000259" key="8">
    <source>
        <dbReference type="Pfam" id="PF00924"/>
    </source>
</evidence>
<dbReference type="Pfam" id="PF21082">
    <property type="entry name" value="MS_channel_3rd"/>
    <property type="match status" value="1"/>
</dbReference>
<dbReference type="HOGENOM" id="CLU_037945_0_4_7"/>
<keyword evidence="12" id="KW-1185">Reference proteome</keyword>
<accession>E6X1I4</accession>
<dbReference type="InterPro" id="IPR011014">
    <property type="entry name" value="MscS_channel_TM-2"/>
</dbReference>
<dbReference type="InterPro" id="IPR011066">
    <property type="entry name" value="MscS_channel_C_sf"/>
</dbReference>
<dbReference type="Proteomes" id="UP000008633">
    <property type="component" value="Chromosome"/>
</dbReference>
<dbReference type="Pfam" id="PF00924">
    <property type="entry name" value="MS_channel_2nd"/>
    <property type="match status" value="1"/>
</dbReference>
<dbReference type="KEGG" id="nsa:Nitsa_0649"/>
<dbReference type="PANTHER" id="PTHR43634:SF2">
    <property type="entry name" value="LOW CONDUCTANCE MECHANOSENSITIVE CHANNEL YNAI"/>
    <property type="match status" value="1"/>
</dbReference>
<dbReference type="SUPFAM" id="SSF82861">
    <property type="entry name" value="Mechanosensitive channel protein MscS (YggB), transmembrane region"/>
    <property type="match status" value="1"/>
</dbReference>
<dbReference type="SUPFAM" id="SSF82689">
    <property type="entry name" value="Mechanosensitive channel protein MscS (YggB), C-terminal domain"/>
    <property type="match status" value="1"/>
</dbReference>
<comment type="similarity">
    <text evidence="2">Belongs to the MscS (TC 1.A.23) family.</text>
</comment>
<reference evidence="11 12" key="1">
    <citation type="journal article" date="2011" name="Stand. Genomic Sci.">
        <title>Complete genome sequence of Nitratifractor salsuginis type strain (E9I37-1).</title>
        <authorList>
            <person name="Anderson I."/>
            <person name="Sikorski J."/>
            <person name="Zeytun A."/>
            <person name="Nolan M."/>
            <person name="Lapidus A."/>
            <person name="Lucas S."/>
            <person name="Hammon N."/>
            <person name="Deshpande S."/>
            <person name="Cheng J.F."/>
            <person name="Tapia R."/>
            <person name="Han C."/>
            <person name="Goodwin L."/>
            <person name="Pitluck S."/>
            <person name="Liolios K."/>
            <person name="Pagani I."/>
            <person name="Ivanova N."/>
            <person name="Huntemann M."/>
            <person name="Mavromatis K."/>
            <person name="Ovchinikova G."/>
            <person name="Pati A."/>
            <person name="Chen A."/>
            <person name="Palaniappan K."/>
            <person name="Land M."/>
            <person name="Hauser L."/>
            <person name="Brambilla E.M."/>
            <person name="Ngatchou-Djao O.D."/>
            <person name="Rohde M."/>
            <person name="Tindall B.J."/>
            <person name="Goker M."/>
            <person name="Detter J.C."/>
            <person name="Woyke T."/>
            <person name="Bristow J."/>
            <person name="Eisen J.A."/>
            <person name="Markowitz V."/>
            <person name="Hugenholtz P."/>
            <person name="Klenk H.P."/>
            <person name="Kyrpides N.C."/>
        </authorList>
    </citation>
    <scope>NUCLEOTIDE SEQUENCE [LARGE SCALE GENOMIC DNA]</scope>
    <source>
        <strain evidence="12">DSM 16511 / JCM 12458 / E9I37-1</strain>
    </source>
</reference>
<evidence type="ECO:0000256" key="1">
    <source>
        <dbReference type="ARBA" id="ARBA00004651"/>
    </source>
</evidence>
<dbReference type="STRING" id="749222.Nitsa_0649"/>
<keyword evidence="6 7" id="KW-0472">Membrane</keyword>
<dbReference type="InterPro" id="IPR006685">
    <property type="entry name" value="MscS_channel_2nd"/>
</dbReference>
<dbReference type="InterPro" id="IPR049278">
    <property type="entry name" value="MS_channel_C"/>
</dbReference>
<gene>
    <name evidence="11" type="ordered locus">Nitsa_0649</name>
</gene>
<reference evidence="12" key="2">
    <citation type="submission" date="2011-01" db="EMBL/GenBank/DDBJ databases">
        <title>The complete genome of Nitratifractor salsuginis DSM 16511.</title>
        <authorList>
            <consortium name="US DOE Joint Genome Institute (JGI-PGF)"/>
            <person name="Lucas S."/>
            <person name="Copeland A."/>
            <person name="Lapidus A."/>
            <person name="Bruce D."/>
            <person name="Goodwin L."/>
            <person name="Pitluck S."/>
            <person name="Kyrpides N."/>
            <person name="Mavromatis K."/>
            <person name="Ivanova N."/>
            <person name="Mikhailova N."/>
            <person name="Zeytun A."/>
            <person name="Detter J.C."/>
            <person name="Tapia R."/>
            <person name="Han C."/>
            <person name="Land M."/>
            <person name="Hauser L."/>
            <person name="Markowitz V."/>
            <person name="Cheng J.-F."/>
            <person name="Hugenholtz P."/>
            <person name="Woyke T."/>
            <person name="Wu D."/>
            <person name="Tindall B."/>
            <person name="Schuetze A."/>
            <person name="Brambilla E."/>
            <person name="Klenk H.-P."/>
            <person name="Eisen J.A."/>
        </authorList>
    </citation>
    <scope>NUCLEOTIDE SEQUENCE [LARGE SCALE GENOMIC DNA]</scope>
    <source>
        <strain evidence="12">DSM 16511 / JCM 12458 / E9I37-1</strain>
    </source>
</reference>
<evidence type="ECO:0000256" key="3">
    <source>
        <dbReference type="ARBA" id="ARBA00022475"/>
    </source>
</evidence>
<feature type="transmembrane region" description="Helical" evidence="7">
    <location>
        <begin position="180"/>
        <end position="199"/>
    </location>
</feature>
<evidence type="ECO:0000256" key="7">
    <source>
        <dbReference type="SAM" id="Phobius"/>
    </source>
</evidence>
<feature type="domain" description="Mechanosensitive ion channel MscS C-terminal" evidence="9">
    <location>
        <begin position="298"/>
        <end position="385"/>
    </location>
</feature>
<feature type="transmembrane region" description="Helical" evidence="7">
    <location>
        <begin position="137"/>
        <end position="159"/>
    </location>
</feature>
<evidence type="ECO:0000256" key="6">
    <source>
        <dbReference type="ARBA" id="ARBA00023136"/>
    </source>
</evidence>
<dbReference type="RefSeq" id="WP_013553612.1">
    <property type="nucleotide sequence ID" value="NC_014935.1"/>
</dbReference>